<organism evidence="2">
    <name type="scientific">marine sediment metagenome</name>
    <dbReference type="NCBI Taxonomy" id="412755"/>
    <lineage>
        <taxon>unclassified sequences</taxon>
        <taxon>metagenomes</taxon>
        <taxon>ecological metagenomes</taxon>
    </lineage>
</organism>
<evidence type="ECO:0000313" key="2">
    <source>
        <dbReference type="EMBL" id="GAH80798.1"/>
    </source>
</evidence>
<gene>
    <name evidence="2" type="ORF">S03H2_57369</name>
</gene>
<protein>
    <submittedName>
        <fullName evidence="2">Uncharacterized protein</fullName>
    </submittedName>
</protein>
<feature type="region of interest" description="Disordered" evidence="1">
    <location>
        <begin position="1"/>
        <end position="26"/>
    </location>
</feature>
<feature type="non-terminal residue" evidence="2">
    <location>
        <position position="69"/>
    </location>
</feature>
<proteinExistence type="predicted"/>
<dbReference type="AlphaFoldDB" id="X1KFF7"/>
<evidence type="ECO:0000256" key="1">
    <source>
        <dbReference type="SAM" id="MobiDB-lite"/>
    </source>
</evidence>
<comment type="caution">
    <text evidence="2">The sequence shown here is derived from an EMBL/GenBank/DDBJ whole genome shotgun (WGS) entry which is preliminary data.</text>
</comment>
<feature type="compositionally biased region" description="Basic and acidic residues" evidence="1">
    <location>
        <begin position="1"/>
        <end position="13"/>
    </location>
</feature>
<accession>X1KFF7</accession>
<sequence length="69" mass="7689">METKEKGVAKQDLGKSSPPVGEMAPVDPVLRRMRELEVIPSTKFAYNEITKLKTRENIAQISLECEGEA</sequence>
<reference evidence="2" key="1">
    <citation type="journal article" date="2014" name="Front. Microbiol.">
        <title>High frequency of phylogenetically diverse reductive dehalogenase-homologous genes in deep subseafloor sedimentary metagenomes.</title>
        <authorList>
            <person name="Kawai M."/>
            <person name="Futagami T."/>
            <person name="Toyoda A."/>
            <person name="Takaki Y."/>
            <person name="Nishi S."/>
            <person name="Hori S."/>
            <person name="Arai W."/>
            <person name="Tsubouchi T."/>
            <person name="Morono Y."/>
            <person name="Uchiyama I."/>
            <person name="Ito T."/>
            <person name="Fujiyama A."/>
            <person name="Inagaki F."/>
            <person name="Takami H."/>
        </authorList>
    </citation>
    <scope>NUCLEOTIDE SEQUENCE</scope>
    <source>
        <strain evidence="2">Expedition CK06-06</strain>
    </source>
</reference>
<dbReference type="EMBL" id="BARU01036776">
    <property type="protein sequence ID" value="GAH80798.1"/>
    <property type="molecule type" value="Genomic_DNA"/>
</dbReference>
<name>X1KFF7_9ZZZZ</name>